<feature type="region of interest" description="Disordered" evidence="1">
    <location>
        <begin position="833"/>
        <end position="872"/>
    </location>
</feature>
<keyword evidence="3" id="KW-1185">Reference proteome</keyword>
<name>A0ABR1T792_9PEZI</name>
<sequence length="916" mass="100687">MATTPQAFYCLWQQDRIREKLFEVLSKEDICNVRLASSACCNLVTKRLFLRTNLTFTASTFTRQSRVQALSRIGHHIEHLTFYFPHSDATFLPPLIHPESGQEISFLYTPHTSMASVLSRPKFANTGLGEILTQQYPPLFHAASNVPSFINAMKHVPNMRHLTIKTPGQNAKERYRRDIVDYALISLRISLERAPLLKLVKLSLSAVHPSAFNYLRHVPGFGCTPSAGRRWQQIRKLQISVEAWDFYGPSPGLDHLKMIDDYIRNFADSVEKFSFTWLGRKGPCPKLFNEVTSPMSPLPPPPSRRPIRFRRLRYLSVRNATMNAPQVAELVDNHQRCVREFDFDNVVLIHGGSWDDALADHWVRQSTGSITDVVGASGIPPPIMIPGNSPEAAATPGLQEEFSAQSAAVAAVSEELFNIDLHGGVDEDEDLGAEYAQRWVNGEFDDNESGGAALHELDSDLEAARQASLLPATKLKKRRVTKRRKRRKEHNHDGGNTTTTEQEDCYQAPQPSMFSPFRSHRRQQKSEDSIREEQQQQTPRVASPPMPEPAALRSPMTPPPKLAQYQLRSPLFGELNNLDRTPSRASNRSGGTPRRLFGELDRSPSTPPSMGSSSRPLMSRRGMSSRAGSVTSPSASLLFGEITPVPELSRSPIDDSASATSDDYFRPVTPVTYYGGGAGTPTNNGGSGYYGYDPNERGSSNGSGTGSFVRTRELSSLLNSCHHHYEHLQEELAAAAAAEESDNNSAADKITISAPILDTKPSMPALLLQPTVYNPTSGGGAAVTYVPCSDITAVQRDIEAEEAQRRLAEDPALRSSMLRKAKATVLSKLSEHFPSSGAHTTTNTNNNYMNNNNNGGSGNTNPLGRKLSRKDSMAGAAAAMRFRFGGGARLNSNNANNASTVSTLTSMDVPILFSRG</sequence>
<proteinExistence type="predicted"/>
<accession>A0ABR1T792</accession>
<evidence type="ECO:0000313" key="3">
    <source>
        <dbReference type="Proteomes" id="UP001444661"/>
    </source>
</evidence>
<organism evidence="2 3">
    <name type="scientific">Apiospora rasikravindrae</name>
    <dbReference type="NCBI Taxonomy" id="990691"/>
    <lineage>
        <taxon>Eukaryota</taxon>
        <taxon>Fungi</taxon>
        <taxon>Dikarya</taxon>
        <taxon>Ascomycota</taxon>
        <taxon>Pezizomycotina</taxon>
        <taxon>Sordariomycetes</taxon>
        <taxon>Xylariomycetidae</taxon>
        <taxon>Amphisphaeriales</taxon>
        <taxon>Apiosporaceae</taxon>
        <taxon>Apiospora</taxon>
    </lineage>
</organism>
<evidence type="ECO:0000256" key="1">
    <source>
        <dbReference type="SAM" id="MobiDB-lite"/>
    </source>
</evidence>
<gene>
    <name evidence="2" type="ORF">PG993_006348</name>
</gene>
<feature type="region of interest" description="Disordered" evidence="1">
    <location>
        <begin position="468"/>
        <end position="706"/>
    </location>
</feature>
<feature type="compositionally biased region" description="Low complexity" evidence="1">
    <location>
        <begin position="608"/>
        <end position="629"/>
    </location>
</feature>
<feature type="compositionally biased region" description="Basic residues" evidence="1">
    <location>
        <begin position="474"/>
        <end position="489"/>
    </location>
</feature>
<reference evidence="2 3" key="1">
    <citation type="submission" date="2023-01" db="EMBL/GenBank/DDBJ databases">
        <title>Analysis of 21 Apiospora genomes using comparative genomics revels a genus with tremendous synthesis potential of carbohydrate active enzymes and secondary metabolites.</title>
        <authorList>
            <person name="Sorensen T."/>
        </authorList>
    </citation>
    <scope>NUCLEOTIDE SEQUENCE [LARGE SCALE GENOMIC DNA]</scope>
    <source>
        <strain evidence="2 3">CBS 33761</strain>
    </source>
</reference>
<dbReference type="EMBL" id="JAQQWK010000005">
    <property type="protein sequence ID" value="KAK8041825.1"/>
    <property type="molecule type" value="Genomic_DNA"/>
</dbReference>
<protein>
    <recommendedName>
        <fullName evidence="4">F-box domain-containing protein</fullName>
    </recommendedName>
</protein>
<feature type="compositionally biased region" description="Basic and acidic residues" evidence="1">
    <location>
        <begin position="524"/>
        <end position="534"/>
    </location>
</feature>
<evidence type="ECO:0008006" key="4">
    <source>
        <dbReference type="Google" id="ProtNLM"/>
    </source>
</evidence>
<feature type="compositionally biased region" description="Polar residues" evidence="1">
    <location>
        <begin position="578"/>
        <end position="590"/>
    </location>
</feature>
<dbReference type="Proteomes" id="UP001444661">
    <property type="component" value="Unassembled WGS sequence"/>
</dbReference>
<comment type="caution">
    <text evidence="2">The sequence shown here is derived from an EMBL/GenBank/DDBJ whole genome shotgun (WGS) entry which is preliminary data.</text>
</comment>
<feature type="compositionally biased region" description="Low complexity" evidence="1">
    <location>
        <begin position="840"/>
        <end position="854"/>
    </location>
</feature>
<feature type="compositionally biased region" description="Gly residues" evidence="1">
    <location>
        <begin position="674"/>
        <end position="689"/>
    </location>
</feature>
<evidence type="ECO:0000313" key="2">
    <source>
        <dbReference type="EMBL" id="KAK8041825.1"/>
    </source>
</evidence>
<feature type="compositionally biased region" description="Polar residues" evidence="1">
    <location>
        <begin position="697"/>
        <end position="706"/>
    </location>
</feature>